<feature type="region of interest" description="Disordered" evidence="1">
    <location>
        <begin position="811"/>
        <end position="865"/>
    </location>
</feature>
<sequence>MSTQVISVNTPSRTKLSPTELFVMSQTPEDRSSGDPASVDGSPTDTANLTITCAGVRPGMAVRFLSSLSERDHPPSKSKVSITRTWTWTPAASPTVHLPIECKDRDYQIKTGPVRPPVFIFNRREIWTESPVLQNYNAISLSSLQQYLPVSVDVAAGTVTFSFTCDASISLTPEAISSTRTPTEVPNSPLASIVESSSDFPVGSGEKVRKRVIKGKTTRPTEKRLSPNEMKLLCLTATFGAEGEDLDAGAGTNSTHIATLTLHCLGRGVGAVEYFSSLKQDELSGVMEPKQTLRQWELKPTANHPGGLAHTFLWKDSLYEVQRLVDDSIRIHFKRKPEWSTSPLDPFQSVSLKSIQRSHRVTRNDDAKTVTFTFACDLETRQTRGTQYQIDYPHVLDGSAYESDSIMDEGSPDKFGDSTDMARANSADMTTEDLASLEAFLQSDEGTYSAEGRIQGETDMDEFDVTDLVEGFDLDDMDLDLEIGAVPPDQGGRLGDFFPAYGFDWSTYAGHAFLSEGFRIANISSSMAFEILGRSSVLEPSTSHSRITQLTHLHQHPTESQAKMPPRARIPCSYRYTPPRTVLAPGELVIMSQTPSDTAEASSTINKESPSHTAVLIITCTGRSSKMGVKTLSSLADKPLARCKQPITRYWAWYPADSPDLLVPLPTECEDDDYQIQTDPVKPPVFIFTRSASWAHSDVLKGYDSVSLSSLQQILAVAADLEARTITFTFACDVSSNKTPESSVPSSLFTWMPMESIEADPSSARAGPHGGQNTPVTSFTFIREDGEGEIPVTGFTFVCENHSAAMASARRTLSMSTSSTDSARGTTLESGQECDRLHDITDDILQDPEIEEMEDNVTGASGPLL</sequence>
<name>A0AA38H8G5_9TREE</name>
<dbReference type="Proteomes" id="UP001164286">
    <property type="component" value="Unassembled WGS sequence"/>
</dbReference>
<feature type="region of interest" description="Disordered" evidence="1">
    <location>
        <begin position="25"/>
        <end position="46"/>
    </location>
</feature>
<organism evidence="2 3">
    <name type="scientific">Dioszegia hungarica</name>
    <dbReference type="NCBI Taxonomy" id="4972"/>
    <lineage>
        <taxon>Eukaryota</taxon>
        <taxon>Fungi</taxon>
        <taxon>Dikarya</taxon>
        <taxon>Basidiomycota</taxon>
        <taxon>Agaricomycotina</taxon>
        <taxon>Tremellomycetes</taxon>
        <taxon>Tremellales</taxon>
        <taxon>Bulleribasidiaceae</taxon>
        <taxon>Dioszegia</taxon>
    </lineage>
</organism>
<evidence type="ECO:0000313" key="3">
    <source>
        <dbReference type="Proteomes" id="UP001164286"/>
    </source>
</evidence>
<reference evidence="2" key="1">
    <citation type="journal article" date="2022" name="G3 (Bethesda)">
        <title>High quality genome of the basidiomycete yeast Dioszegia hungarica PDD-24b-2 isolated from cloud water.</title>
        <authorList>
            <person name="Jarrige D."/>
            <person name="Haridas S."/>
            <person name="Bleykasten-Grosshans C."/>
            <person name="Joly M."/>
            <person name="Nadalig T."/>
            <person name="Sancelme M."/>
            <person name="Vuilleumier S."/>
            <person name="Grigoriev I.V."/>
            <person name="Amato P."/>
            <person name="Bringel F."/>
        </authorList>
    </citation>
    <scope>NUCLEOTIDE SEQUENCE</scope>
    <source>
        <strain evidence="2">PDD-24b-2</strain>
    </source>
</reference>
<dbReference type="RefSeq" id="XP_052944581.1">
    <property type="nucleotide sequence ID" value="XM_053087442.1"/>
</dbReference>
<dbReference type="GeneID" id="77726647"/>
<dbReference type="AlphaFoldDB" id="A0AA38H8G5"/>
<evidence type="ECO:0000256" key="1">
    <source>
        <dbReference type="SAM" id="MobiDB-lite"/>
    </source>
</evidence>
<comment type="caution">
    <text evidence="2">The sequence shown here is derived from an EMBL/GenBank/DDBJ whole genome shotgun (WGS) entry which is preliminary data.</text>
</comment>
<gene>
    <name evidence="2" type="ORF">MKK02DRAFT_27946</name>
</gene>
<accession>A0AA38H8G5</accession>
<dbReference type="EMBL" id="JAKWFO010000006">
    <property type="protein sequence ID" value="KAI9634804.1"/>
    <property type="molecule type" value="Genomic_DNA"/>
</dbReference>
<feature type="compositionally biased region" description="Polar residues" evidence="1">
    <location>
        <begin position="811"/>
        <end position="830"/>
    </location>
</feature>
<keyword evidence="3" id="KW-1185">Reference proteome</keyword>
<protein>
    <submittedName>
        <fullName evidence="2">Uncharacterized protein</fullName>
    </submittedName>
</protein>
<evidence type="ECO:0000313" key="2">
    <source>
        <dbReference type="EMBL" id="KAI9634804.1"/>
    </source>
</evidence>
<proteinExistence type="predicted"/>
<feature type="compositionally biased region" description="Acidic residues" evidence="1">
    <location>
        <begin position="842"/>
        <end position="855"/>
    </location>
</feature>